<evidence type="ECO:0000313" key="4">
    <source>
        <dbReference type="Proteomes" id="UP000741360"/>
    </source>
</evidence>
<proteinExistence type="predicted"/>
<accession>A0A932LZU6</accession>
<dbReference type="EMBL" id="JACPSX010000059">
    <property type="protein sequence ID" value="MBI3014154.1"/>
    <property type="molecule type" value="Genomic_DNA"/>
</dbReference>
<sequence length="341" mass="37789">MARIPFGPLFLLGILAAAAVLALSRPAGAQSLLDAAKKEGKVVIYGSLESGIMDEVEKAFTKKYGIGIDYWRAASNKVLDRVLTENRSGRPLFDVVVTNRGPMLFMKKENAFGKYVSPESANFPEDVRDPDGVLSPIYRMVIVGILYNTKLVKPGDAPKSLDDLLSPKWHGKWVIPDPSRHFTTGVWVRNLEEFYGKDWLAFAKKLADTKPVLAESFIPAAQKIISGEALAGITYVKYVHIFGKEGAPLDYVRLPKMLADGHHVAIAAKAPHVNAAKLFIDFFISREGMEIMAKEGEFVTAKGLYPPIKDAEKIKAIAMDELSDVEYKKWAAEFRKIFVTK</sequence>
<dbReference type="InterPro" id="IPR006059">
    <property type="entry name" value="SBP"/>
</dbReference>
<dbReference type="PANTHER" id="PTHR30006">
    <property type="entry name" value="THIAMINE-BINDING PERIPLASMIC PROTEIN-RELATED"/>
    <property type="match status" value="1"/>
</dbReference>
<keyword evidence="1 2" id="KW-0732">Signal</keyword>
<dbReference type="SUPFAM" id="SSF53850">
    <property type="entry name" value="Periplasmic binding protein-like II"/>
    <property type="match status" value="1"/>
</dbReference>
<protein>
    <submittedName>
        <fullName evidence="3">Extracellular solute-binding protein</fullName>
    </submittedName>
</protein>
<dbReference type="Pfam" id="PF13416">
    <property type="entry name" value="SBP_bac_8"/>
    <property type="match status" value="1"/>
</dbReference>
<evidence type="ECO:0000313" key="3">
    <source>
        <dbReference type="EMBL" id="MBI3014154.1"/>
    </source>
</evidence>
<dbReference type="Gene3D" id="3.40.190.10">
    <property type="entry name" value="Periplasmic binding protein-like II"/>
    <property type="match status" value="2"/>
</dbReference>
<gene>
    <name evidence="3" type="ORF">HYY65_03595</name>
</gene>
<organism evidence="3 4">
    <name type="scientific">Tectimicrobiota bacterium</name>
    <dbReference type="NCBI Taxonomy" id="2528274"/>
    <lineage>
        <taxon>Bacteria</taxon>
        <taxon>Pseudomonadati</taxon>
        <taxon>Nitrospinota/Tectimicrobiota group</taxon>
        <taxon>Candidatus Tectimicrobiota</taxon>
    </lineage>
</organism>
<reference evidence="3" key="1">
    <citation type="submission" date="2020-07" db="EMBL/GenBank/DDBJ databases">
        <title>Huge and variable diversity of episymbiotic CPR bacteria and DPANN archaea in groundwater ecosystems.</title>
        <authorList>
            <person name="He C.Y."/>
            <person name="Keren R."/>
            <person name="Whittaker M."/>
            <person name="Farag I.F."/>
            <person name="Doudna J."/>
            <person name="Cate J.H.D."/>
            <person name="Banfield J.F."/>
        </authorList>
    </citation>
    <scope>NUCLEOTIDE SEQUENCE</scope>
    <source>
        <strain evidence="3">NC_groundwater_717_Ag_S-0.2um_59_8</strain>
    </source>
</reference>
<feature type="chain" id="PRO_5037152415" evidence="2">
    <location>
        <begin position="30"/>
        <end position="341"/>
    </location>
</feature>
<evidence type="ECO:0000256" key="2">
    <source>
        <dbReference type="SAM" id="SignalP"/>
    </source>
</evidence>
<comment type="caution">
    <text evidence="3">The sequence shown here is derived from an EMBL/GenBank/DDBJ whole genome shotgun (WGS) entry which is preliminary data.</text>
</comment>
<evidence type="ECO:0000256" key="1">
    <source>
        <dbReference type="ARBA" id="ARBA00022729"/>
    </source>
</evidence>
<dbReference type="AlphaFoldDB" id="A0A932LZU6"/>
<feature type="signal peptide" evidence="2">
    <location>
        <begin position="1"/>
        <end position="29"/>
    </location>
</feature>
<dbReference type="Proteomes" id="UP000741360">
    <property type="component" value="Unassembled WGS sequence"/>
</dbReference>
<name>A0A932LZU6_UNCTE</name>